<evidence type="ECO:0000313" key="3">
    <source>
        <dbReference type="EMBL" id="KAK4181546.1"/>
    </source>
</evidence>
<dbReference type="SMART" id="SM01111">
    <property type="entry name" value="CVNH"/>
    <property type="match status" value="1"/>
</dbReference>
<dbReference type="PROSITE" id="PS51257">
    <property type="entry name" value="PROKAR_LIPOPROTEIN"/>
    <property type="match status" value="1"/>
</dbReference>
<dbReference type="Gene3D" id="2.30.60.10">
    <property type="entry name" value="Cyanovirin-N"/>
    <property type="match status" value="1"/>
</dbReference>
<dbReference type="EMBL" id="MU866086">
    <property type="protein sequence ID" value="KAK4181546.1"/>
    <property type="molecule type" value="Genomic_DNA"/>
</dbReference>
<keyword evidence="4" id="KW-1185">Reference proteome</keyword>
<feature type="domain" description="Cyanovirin-N" evidence="2">
    <location>
        <begin position="21"/>
        <end position="138"/>
    </location>
</feature>
<name>A0AAN6WHW7_9PEZI</name>
<accession>A0AAN6WHW7</accession>
<dbReference type="Proteomes" id="UP001302321">
    <property type="component" value="Unassembled WGS sequence"/>
</dbReference>
<evidence type="ECO:0000313" key="4">
    <source>
        <dbReference type="Proteomes" id="UP001302321"/>
    </source>
</evidence>
<dbReference type="InterPro" id="IPR011058">
    <property type="entry name" value="Cyanovirin-N"/>
</dbReference>
<sequence>MKSFLTTLALGFTFTGAAANNFIGSCDASSVKVSGRVITANCKNILGQLKCSQLDLNRCIKNSYGRLQADPTGAGPGFGDQCVECSNDKTTDGLLLGNSPTLLHCKCNPGTGAAQANWPTAVIDLNTVIDNSNGLLECYKIKGTPC</sequence>
<proteinExistence type="predicted"/>
<evidence type="ECO:0000259" key="2">
    <source>
        <dbReference type="SMART" id="SM01111"/>
    </source>
</evidence>
<dbReference type="InterPro" id="IPR036673">
    <property type="entry name" value="Cyanovirin-N_sf"/>
</dbReference>
<feature type="signal peptide" evidence="1">
    <location>
        <begin position="1"/>
        <end position="19"/>
    </location>
</feature>
<dbReference type="AlphaFoldDB" id="A0AAN6WHW7"/>
<gene>
    <name evidence="3" type="ORF">QBC36DRAFT_175109</name>
</gene>
<dbReference type="SUPFAM" id="SSF51322">
    <property type="entry name" value="Cyanovirin-N"/>
    <property type="match status" value="1"/>
</dbReference>
<reference evidence="3" key="2">
    <citation type="submission" date="2023-05" db="EMBL/GenBank/DDBJ databases">
        <authorList>
            <consortium name="Lawrence Berkeley National Laboratory"/>
            <person name="Steindorff A."/>
            <person name="Hensen N."/>
            <person name="Bonometti L."/>
            <person name="Westerberg I."/>
            <person name="Brannstrom I.O."/>
            <person name="Guillou S."/>
            <person name="Cros-Aarteil S."/>
            <person name="Calhoun S."/>
            <person name="Haridas S."/>
            <person name="Kuo A."/>
            <person name="Mondo S."/>
            <person name="Pangilinan J."/>
            <person name="Riley R."/>
            <person name="Labutti K."/>
            <person name="Andreopoulos B."/>
            <person name="Lipzen A."/>
            <person name="Chen C."/>
            <person name="Yanf M."/>
            <person name="Daum C."/>
            <person name="Ng V."/>
            <person name="Clum A."/>
            <person name="Ohm R."/>
            <person name="Martin F."/>
            <person name="Silar P."/>
            <person name="Natvig D."/>
            <person name="Lalanne C."/>
            <person name="Gautier V."/>
            <person name="Ament-Velasquez S.L."/>
            <person name="Kruys A."/>
            <person name="Hutchinson M.I."/>
            <person name="Powell A.J."/>
            <person name="Barry K."/>
            <person name="Miller A.N."/>
            <person name="Grigoriev I.V."/>
            <person name="Debuchy R."/>
            <person name="Gladieux P."/>
            <person name="Thoren M.H."/>
            <person name="Johannesson H."/>
        </authorList>
    </citation>
    <scope>NUCLEOTIDE SEQUENCE</scope>
    <source>
        <strain evidence="3">CBS 892.96</strain>
    </source>
</reference>
<feature type="chain" id="PRO_5042847890" evidence="1">
    <location>
        <begin position="20"/>
        <end position="146"/>
    </location>
</feature>
<organism evidence="3 4">
    <name type="scientific">Triangularia setosa</name>
    <dbReference type="NCBI Taxonomy" id="2587417"/>
    <lineage>
        <taxon>Eukaryota</taxon>
        <taxon>Fungi</taxon>
        <taxon>Dikarya</taxon>
        <taxon>Ascomycota</taxon>
        <taxon>Pezizomycotina</taxon>
        <taxon>Sordariomycetes</taxon>
        <taxon>Sordariomycetidae</taxon>
        <taxon>Sordariales</taxon>
        <taxon>Podosporaceae</taxon>
        <taxon>Triangularia</taxon>
    </lineage>
</organism>
<evidence type="ECO:0000256" key="1">
    <source>
        <dbReference type="SAM" id="SignalP"/>
    </source>
</evidence>
<dbReference type="Pfam" id="PF08881">
    <property type="entry name" value="CVNH"/>
    <property type="match status" value="1"/>
</dbReference>
<reference evidence="3" key="1">
    <citation type="journal article" date="2023" name="Mol. Phylogenet. Evol.">
        <title>Genome-scale phylogeny and comparative genomics of the fungal order Sordariales.</title>
        <authorList>
            <person name="Hensen N."/>
            <person name="Bonometti L."/>
            <person name="Westerberg I."/>
            <person name="Brannstrom I.O."/>
            <person name="Guillou S."/>
            <person name="Cros-Aarteil S."/>
            <person name="Calhoun S."/>
            <person name="Haridas S."/>
            <person name="Kuo A."/>
            <person name="Mondo S."/>
            <person name="Pangilinan J."/>
            <person name="Riley R."/>
            <person name="LaButti K."/>
            <person name="Andreopoulos B."/>
            <person name="Lipzen A."/>
            <person name="Chen C."/>
            <person name="Yan M."/>
            <person name="Daum C."/>
            <person name="Ng V."/>
            <person name="Clum A."/>
            <person name="Steindorff A."/>
            <person name="Ohm R.A."/>
            <person name="Martin F."/>
            <person name="Silar P."/>
            <person name="Natvig D.O."/>
            <person name="Lalanne C."/>
            <person name="Gautier V."/>
            <person name="Ament-Velasquez S.L."/>
            <person name="Kruys A."/>
            <person name="Hutchinson M.I."/>
            <person name="Powell A.J."/>
            <person name="Barry K."/>
            <person name="Miller A.N."/>
            <person name="Grigoriev I.V."/>
            <person name="Debuchy R."/>
            <person name="Gladieux P."/>
            <person name="Hiltunen Thoren M."/>
            <person name="Johannesson H."/>
        </authorList>
    </citation>
    <scope>NUCLEOTIDE SEQUENCE</scope>
    <source>
        <strain evidence="3">CBS 892.96</strain>
    </source>
</reference>
<protein>
    <submittedName>
        <fullName evidence="3">Cyanovirin-N</fullName>
    </submittedName>
</protein>
<comment type="caution">
    <text evidence="3">The sequence shown here is derived from an EMBL/GenBank/DDBJ whole genome shotgun (WGS) entry which is preliminary data.</text>
</comment>
<keyword evidence="1" id="KW-0732">Signal</keyword>